<dbReference type="Proteomes" id="UP000006447">
    <property type="component" value="Unassembled WGS sequence"/>
</dbReference>
<organism evidence="2 3">
    <name type="scientific">Rhodococcus opacus RKJ300 = JCM 13270</name>
    <dbReference type="NCBI Taxonomy" id="1165867"/>
    <lineage>
        <taxon>Bacteria</taxon>
        <taxon>Bacillati</taxon>
        <taxon>Actinomycetota</taxon>
        <taxon>Actinomycetes</taxon>
        <taxon>Mycobacteriales</taxon>
        <taxon>Nocardiaceae</taxon>
        <taxon>Rhodococcus</taxon>
    </lineage>
</organism>
<evidence type="ECO:0000256" key="1">
    <source>
        <dbReference type="SAM" id="MobiDB-lite"/>
    </source>
</evidence>
<name>I0WTW8_RHOOP</name>
<proteinExistence type="predicted"/>
<protein>
    <submittedName>
        <fullName evidence="2">Uncharacterized protein</fullName>
    </submittedName>
</protein>
<comment type="caution">
    <text evidence="2">The sequence shown here is derived from an EMBL/GenBank/DDBJ whole genome shotgun (WGS) entry which is preliminary data.</text>
</comment>
<gene>
    <name evidence="2" type="ORF">W59_11376</name>
</gene>
<evidence type="ECO:0000313" key="3">
    <source>
        <dbReference type="Proteomes" id="UP000006447"/>
    </source>
</evidence>
<reference evidence="2 3" key="1">
    <citation type="journal article" date="2012" name="J. Bacteriol.">
        <title>Draft genome sequence of the nitrophenol-degrading actinomycete Rhodococcus imtechensis RKJ300.</title>
        <authorList>
            <person name="Vikram S."/>
            <person name="Kumar S."/>
            <person name="Subramanian S."/>
            <person name="Raghava G.P."/>
        </authorList>
    </citation>
    <scope>NUCLEOTIDE SEQUENCE [LARGE SCALE GENOMIC DNA]</scope>
    <source>
        <strain evidence="2 3">RKJ300</strain>
    </source>
</reference>
<evidence type="ECO:0000313" key="2">
    <source>
        <dbReference type="EMBL" id="EID79834.1"/>
    </source>
</evidence>
<dbReference type="AlphaFoldDB" id="I0WTW8"/>
<accession>I0WTW8</accession>
<dbReference type="EMBL" id="AJJH01000051">
    <property type="protein sequence ID" value="EID79834.1"/>
    <property type="molecule type" value="Genomic_DNA"/>
</dbReference>
<sequence length="98" mass="10683">MASQRMPAAVRPHSISGSLIGLDRSYLSGHECEALYRAGWLLPLEVDLLARVERSESIDFDFTEMHPAATGGLHTVDGAPPVFSLPEPDNAPREVISR</sequence>
<feature type="region of interest" description="Disordered" evidence="1">
    <location>
        <begin position="71"/>
        <end position="98"/>
    </location>
</feature>